<keyword evidence="2" id="KW-1133">Transmembrane helix</keyword>
<name>A0ABV4XE83_9CYAN</name>
<evidence type="ECO:0000256" key="1">
    <source>
        <dbReference type="SAM" id="MobiDB-lite"/>
    </source>
</evidence>
<reference evidence="3 4" key="1">
    <citation type="submission" date="2024-09" db="EMBL/GenBank/DDBJ databases">
        <title>Floridaenema gen nov. (Aerosakkonemataceae, Aerosakkonematales ord. nov., Cyanobacteria) from benthic tropical and subtropical fresh waters, with the description of four new species.</title>
        <authorList>
            <person name="Moretto J.A."/>
            <person name="Berthold D.E."/>
            <person name="Lefler F.W."/>
            <person name="Huang I.-S."/>
            <person name="Laughinghouse H. IV."/>
        </authorList>
    </citation>
    <scope>NUCLEOTIDE SEQUENCE [LARGE SCALE GENOMIC DNA]</scope>
    <source>
        <strain evidence="3 4">BLCC-F46</strain>
    </source>
</reference>
<comment type="caution">
    <text evidence="3">The sequence shown here is derived from an EMBL/GenBank/DDBJ whole genome shotgun (WGS) entry which is preliminary data.</text>
</comment>
<evidence type="ECO:0000313" key="3">
    <source>
        <dbReference type="EMBL" id="MFB2880662.1"/>
    </source>
</evidence>
<organism evidence="3 4">
    <name type="scientific">Floridaenema aerugineum BLCC-F46</name>
    <dbReference type="NCBI Taxonomy" id="3153654"/>
    <lineage>
        <taxon>Bacteria</taxon>
        <taxon>Bacillati</taxon>
        <taxon>Cyanobacteriota</taxon>
        <taxon>Cyanophyceae</taxon>
        <taxon>Oscillatoriophycideae</taxon>
        <taxon>Aerosakkonematales</taxon>
        <taxon>Aerosakkonemataceae</taxon>
        <taxon>Floridanema</taxon>
        <taxon>Floridanema aerugineum</taxon>
    </lineage>
</organism>
<evidence type="ECO:0000313" key="4">
    <source>
        <dbReference type="Proteomes" id="UP001576774"/>
    </source>
</evidence>
<feature type="region of interest" description="Disordered" evidence="1">
    <location>
        <begin position="133"/>
        <end position="154"/>
    </location>
</feature>
<sequence>MSIEAINDTFFPVFLFIVFFSSACCFLYNPAEIAYLSSLPIETSSPLIQQQQLIVESKQLMPEAVTINTQLITLRQARAIASAIKKANPSLGIQQKVNGSDASVQWLRIQIKNRLEQAPELVTPIILELAPTASSSQPKSTKVSRDNTHNRKVG</sequence>
<dbReference type="EMBL" id="JBHFNQ010000206">
    <property type="protein sequence ID" value="MFB2880662.1"/>
    <property type="molecule type" value="Genomic_DNA"/>
</dbReference>
<gene>
    <name evidence="3" type="ORF">ACE1CC_27760</name>
</gene>
<evidence type="ECO:0000256" key="2">
    <source>
        <dbReference type="SAM" id="Phobius"/>
    </source>
</evidence>
<proteinExistence type="predicted"/>
<keyword evidence="2" id="KW-0472">Membrane</keyword>
<dbReference type="Proteomes" id="UP001576774">
    <property type="component" value="Unassembled WGS sequence"/>
</dbReference>
<feature type="transmembrane region" description="Helical" evidence="2">
    <location>
        <begin position="9"/>
        <end position="29"/>
    </location>
</feature>
<feature type="compositionally biased region" description="Basic and acidic residues" evidence="1">
    <location>
        <begin position="143"/>
        <end position="154"/>
    </location>
</feature>
<keyword evidence="2" id="KW-0812">Transmembrane</keyword>
<protein>
    <submittedName>
        <fullName evidence="3">Uncharacterized protein</fullName>
    </submittedName>
</protein>
<keyword evidence="4" id="KW-1185">Reference proteome</keyword>
<accession>A0ABV4XE83</accession>
<dbReference type="RefSeq" id="WP_413273667.1">
    <property type="nucleotide sequence ID" value="NZ_JBHFNQ010000206.1"/>
</dbReference>